<organism evidence="1">
    <name type="scientific">Dendroctonus ponderosae</name>
    <name type="common">Mountain pine beetle</name>
    <dbReference type="NCBI Taxonomy" id="77166"/>
    <lineage>
        <taxon>Eukaryota</taxon>
        <taxon>Metazoa</taxon>
        <taxon>Ecdysozoa</taxon>
        <taxon>Arthropoda</taxon>
        <taxon>Hexapoda</taxon>
        <taxon>Insecta</taxon>
        <taxon>Pterygota</taxon>
        <taxon>Neoptera</taxon>
        <taxon>Endopterygota</taxon>
        <taxon>Coleoptera</taxon>
        <taxon>Polyphaga</taxon>
        <taxon>Cucujiformia</taxon>
        <taxon>Curculionidae</taxon>
        <taxon>Scolytinae</taxon>
        <taxon>Dendroctonus</taxon>
    </lineage>
</organism>
<name>N6U5T6_DENPD</name>
<protein>
    <submittedName>
        <fullName evidence="1">Uncharacterized protein</fullName>
    </submittedName>
</protein>
<gene>
    <name evidence="1" type="ORF">YQE_06518</name>
</gene>
<accession>N6U5T6</accession>
<dbReference type="EMBL" id="KB740961">
    <property type="protein sequence ID" value="ENN76975.1"/>
    <property type="molecule type" value="Genomic_DNA"/>
</dbReference>
<feature type="non-terminal residue" evidence="1">
    <location>
        <position position="1"/>
    </location>
</feature>
<dbReference type="AlphaFoldDB" id="N6U5T6"/>
<evidence type="ECO:0000313" key="1">
    <source>
        <dbReference type="EMBL" id="ENN76975.1"/>
    </source>
</evidence>
<proteinExistence type="predicted"/>
<sequence>MRFSHWKRPRSPSGRTGLYSICRIPDLERQPLGGGIEGNLLSQNARITTRCHK</sequence>
<reference evidence="1" key="1">
    <citation type="journal article" date="2013" name="Genome Biol.">
        <title>Draft genome of the mountain pine beetle, Dendroctonus ponderosae Hopkins, a major forest pest.</title>
        <authorList>
            <person name="Keeling C.I."/>
            <person name="Yuen M.M."/>
            <person name="Liao N.Y."/>
            <person name="Docking T.R."/>
            <person name="Chan S.K."/>
            <person name="Taylor G.A."/>
            <person name="Palmquist D.L."/>
            <person name="Jackman S.D."/>
            <person name="Nguyen A."/>
            <person name="Li M."/>
            <person name="Henderson H."/>
            <person name="Janes J.K."/>
            <person name="Zhao Y."/>
            <person name="Pandoh P."/>
            <person name="Moore R."/>
            <person name="Sperling F.A."/>
            <person name="Huber D.P."/>
            <person name="Birol I."/>
            <person name="Jones S.J."/>
            <person name="Bohlmann J."/>
        </authorList>
    </citation>
    <scope>NUCLEOTIDE SEQUENCE</scope>
</reference>
<dbReference type="HOGENOM" id="CLU_3070835_0_0_1"/>